<gene>
    <name evidence="2" type="ORF">ATC1_13754</name>
</gene>
<keyword evidence="3" id="KW-1185">Reference proteome</keyword>
<evidence type="ECO:0000313" key="3">
    <source>
        <dbReference type="Proteomes" id="UP000053370"/>
    </source>
</evidence>
<dbReference type="AlphaFoldDB" id="A0A0S7BV00"/>
<dbReference type="OrthoDB" id="10021179at2"/>
<protein>
    <submittedName>
        <fullName evidence="2">Uncharacterized protein</fullName>
    </submittedName>
</protein>
<dbReference type="PROSITE" id="PS51257">
    <property type="entry name" value="PROKAR_LIPOPROTEIN"/>
    <property type="match status" value="1"/>
</dbReference>
<feature type="compositionally biased region" description="Polar residues" evidence="1">
    <location>
        <begin position="77"/>
        <end position="87"/>
    </location>
</feature>
<accession>A0A0S7BV00</accession>
<dbReference type="Proteomes" id="UP000053370">
    <property type="component" value="Unassembled WGS sequence"/>
</dbReference>
<dbReference type="EMBL" id="DF968181">
    <property type="protein sequence ID" value="GAP40774.1"/>
    <property type="molecule type" value="Genomic_DNA"/>
</dbReference>
<dbReference type="RefSeq" id="WP_062280640.1">
    <property type="nucleotide sequence ID" value="NZ_DF968181.1"/>
</dbReference>
<proteinExistence type="predicted"/>
<sequence length="509" mass="57285">MKKILLSIVLLIGILLSCGFQTTQELERKSGGYTESELVASGRVGVEGSDGTLFFSGFYKAPNGNYIPLNDNALMGQTIQPTSNPTKAENKKESAVSDSTNQQGLVEAEDKKDIQVVPLAEALETAGLVQMETEYATEILIYTIRERSNNSKDLEAVNSEEGKKRIETFLAGIDRMKNAENSELKGQEIAGISLYFSDDTNKDGVVGFSPAFLVKDQQTGELKPYAFSQDSLENETKSPNIIDLSDNGNGFELECMEIKGEPTFIRKLDGEAEQFLTKEGDWKKYISEANLKKFKKFAEADCSNWRNPCTVVTANDFVNGKFLEWIKISSPRFTHKVYKDGNFVMNGTRIQLGLGSEIDTWEKRQAILDDFDQIPIRSVGHYKINDCTVEGECGYNYVDPIQIYNSSDGTTGFIFLFQKVGSSTVSNDRRWMFEETDYNVPIVGLVHNVTGYKFPVGISLWYDAFANQYDENMKLVKEWIEKDKVPSLLEHRLLKPNVETNPEVLKYIY</sequence>
<evidence type="ECO:0000313" key="2">
    <source>
        <dbReference type="EMBL" id="GAP40774.1"/>
    </source>
</evidence>
<reference evidence="2" key="1">
    <citation type="journal article" date="2015" name="Genome Announc.">
        <title>Draft Genome Sequence of Anaerolineae Strain TC1, a Novel Isolate from a Methanogenic Wastewater Treatment System.</title>
        <authorList>
            <person name="Matsuura N."/>
            <person name="Tourlousse D.M."/>
            <person name="Sun L."/>
            <person name="Toyonaga M."/>
            <person name="Kuroda K."/>
            <person name="Ohashi A."/>
            <person name="Cruz R."/>
            <person name="Yamaguchi T."/>
            <person name="Sekiguchi Y."/>
        </authorList>
    </citation>
    <scope>NUCLEOTIDE SEQUENCE [LARGE SCALE GENOMIC DNA]</scope>
    <source>
        <strain evidence="2">TC1</strain>
    </source>
</reference>
<feature type="region of interest" description="Disordered" evidence="1">
    <location>
        <begin position="77"/>
        <end position="105"/>
    </location>
</feature>
<organism evidence="2">
    <name type="scientific">Flexilinea flocculi</name>
    <dbReference type="NCBI Taxonomy" id="1678840"/>
    <lineage>
        <taxon>Bacteria</taxon>
        <taxon>Bacillati</taxon>
        <taxon>Chloroflexota</taxon>
        <taxon>Anaerolineae</taxon>
        <taxon>Anaerolineales</taxon>
        <taxon>Anaerolineaceae</taxon>
        <taxon>Flexilinea</taxon>
    </lineage>
</organism>
<name>A0A0S7BV00_9CHLR</name>
<evidence type="ECO:0000256" key="1">
    <source>
        <dbReference type="SAM" id="MobiDB-lite"/>
    </source>
</evidence>